<keyword evidence="5" id="KW-1185">Reference proteome</keyword>
<dbReference type="EMBL" id="PDLN01000003">
    <property type="protein sequence ID" value="RDW91214.1"/>
    <property type="molecule type" value="Genomic_DNA"/>
</dbReference>
<evidence type="ECO:0008006" key="6">
    <source>
        <dbReference type="Google" id="ProtNLM"/>
    </source>
</evidence>
<evidence type="ECO:0000313" key="5">
    <source>
        <dbReference type="Proteomes" id="UP000256328"/>
    </source>
</evidence>
<protein>
    <recommendedName>
        <fullName evidence="6">RlpA-like protein double-psi beta-barrel domain-containing protein</fullName>
    </recommendedName>
</protein>
<evidence type="ECO:0000256" key="3">
    <source>
        <dbReference type="SAM" id="SignalP"/>
    </source>
</evidence>
<dbReference type="Gene3D" id="2.40.40.10">
    <property type="entry name" value="RlpA-like domain"/>
    <property type="match status" value="1"/>
</dbReference>
<dbReference type="SUPFAM" id="SSF50685">
    <property type="entry name" value="Barwin-like endoglucanases"/>
    <property type="match status" value="1"/>
</dbReference>
<feature type="compositionally biased region" description="Polar residues" evidence="2">
    <location>
        <begin position="141"/>
        <end position="162"/>
    </location>
</feature>
<dbReference type="InterPro" id="IPR051477">
    <property type="entry name" value="Expansin_CellWall"/>
</dbReference>
<evidence type="ECO:0000256" key="2">
    <source>
        <dbReference type="SAM" id="MobiDB-lite"/>
    </source>
</evidence>
<keyword evidence="1 3" id="KW-0732">Signal</keyword>
<sequence>MKSTTLLMASLLASSALAQPHRQRHRHAQHQRDLEVVWVTETDWVTDVIGVTSTVWVSPGFVAPTEATTESSTTTQAAAEFFQGASSAPSAPSTSVYVAPSSSAYVAPVETPSSSAYVAPVETSTPAATSTTPAYVAPVAESSSSSTPAQVYTPPAASTSVYSAPEPTTSTAAAAAATTAASSLSGSIATTGSTTGTCEGSGNICQGDITYYTAGLGACGLTTDGDNENVVALPHDFMGTQSNGNPYCGKTVTIYCVATGKSTQATVVDKCMGCTGRSIDLSIKAMAALDPNYETVGRETATWWFN</sequence>
<feature type="signal peptide" evidence="3">
    <location>
        <begin position="1"/>
        <end position="18"/>
    </location>
</feature>
<evidence type="ECO:0000313" key="4">
    <source>
        <dbReference type="EMBL" id="RDW91214.1"/>
    </source>
</evidence>
<proteinExistence type="predicted"/>
<feature type="region of interest" description="Disordered" evidence="2">
    <location>
        <begin position="141"/>
        <end position="165"/>
    </location>
</feature>
<dbReference type="OrthoDB" id="623670at2759"/>
<name>A0A3D8SY62_9HELO</name>
<accession>A0A3D8SY62</accession>
<dbReference type="InterPro" id="IPR036908">
    <property type="entry name" value="RlpA-like_sf"/>
</dbReference>
<dbReference type="PANTHER" id="PTHR31836">
    <property type="match status" value="1"/>
</dbReference>
<evidence type="ECO:0000256" key="1">
    <source>
        <dbReference type="ARBA" id="ARBA00022729"/>
    </source>
</evidence>
<reference evidence="4 5" key="1">
    <citation type="journal article" date="2018" name="IMA Fungus">
        <title>IMA Genome-F 9: Draft genome sequence of Annulohypoxylon stygium, Aspergillus mulundensis, Berkeleyomyces basicola (syn. Thielaviopsis basicola), Ceratocystis smalleyi, two Cercospora beticola strains, Coleophoma cylindrospora, Fusarium fracticaudum, Phialophora cf. hyalina, and Morchella septimelata.</title>
        <authorList>
            <person name="Wingfield B.D."/>
            <person name="Bills G.F."/>
            <person name="Dong Y."/>
            <person name="Huang W."/>
            <person name="Nel W.J."/>
            <person name="Swalarsk-Parry B.S."/>
            <person name="Vaghefi N."/>
            <person name="Wilken P.M."/>
            <person name="An Z."/>
            <person name="de Beer Z.W."/>
            <person name="De Vos L."/>
            <person name="Chen L."/>
            <person name="Duong T.A."/>
            <person name="Gao Y."/>
            <person name="Hammerbacher A."/>
            <person name="Kikkert J.R."/>
            <person name="Li Y."/>
            <person name="Li H."/>
            <person name="Li K."/>
            <person name="Li Q."/>
            <person name="Liu X."/>
            <person name="Ma X."/>
            <person name="Naidoo K."/>
            <person name="Pethybridge S.J."/>
            <person name="Sun J."/>
            <person name="Steenkamp E.T."/>
            <person name="van der Nest M.A."/>
            <person name="van Wyk S."/>
            <person name="Wingfield M.J."/>
            <person name="Xiong C."/>
            <person name="Yue Q."/>
            <person name="Zhang X."/>
        </authorList>
    </citation>
    <scope>NUCLEOTIDE SEQUENCE [LARGE SCALE GENOMIC DNA]</scope>
    <source>
        <strain evidence="4 5">BP5796</strain>
    </source>
</reference>
<dbReference type="AlphaFoldDB" id="A0A3D8SY62"/>
<dbReference type="CDD" id="cd22191">
    <property type="entry name" value="DPBB_RlpA_EXP_N-like"/>
    <property type="match status" value="1"/>
</dbReference>
<dbReference type="PANTHER" id="PTHR31836:SF28">
    <property type="entry name" value="SRCR DOMAIN-CONTAINING PROTEIN-RELATED"/>
    <property type="match status" value="1"/>
</dbReference>
<organism evidence="4 5">
    <name type="scientific">Coleophoma crateriformis</name>
    <dbReference type="NCBI Taxonomy" id="565419"/>
    <lineage>
        <taxon>Eukaryota</taxon>
        <taxon>Fungi</taxon>
        <taxon>Dikarya</taxon>
        <taxon>Ascomycota</taxon>
        <taxon>Pezizomycotina</taxon>
        <taxon>Leotiomycetes</taxon>
        <taxon>Helotiales</taxon>
        <taxon>Dermateaceae</taxon>
        <taxon>Coleophoma</taxon>
    </lineage>
</organism>
<comment type="caution">
    <text evidence="4">The sequence shown here is derived from an EMBL/GenBank/DDBJ whole genome shotgun (WGS) entry which is preliminary data.</text>
</comment>
<feature type="chain" id="PRO_5017647590" description="RlpA-like protein double-psi beta-barrel domain-containing protein" evidence="3">
    <location>
        <begin position="19"/>
        <end position="306"/>
    </location>
</feature>
<gene>
    <name evidence="4" type="ORF">BP5796_02379</name>
</gene>
<dbReference type="Proteomes" id="UP000256328">
    <property type="component" value="Unassembled WGS sequence"/>
</dbReference>